<evidence type="ECO:0000313" key="1">
    <source>
        <dbReference type="EMBL" id="NKY21130.1"/>
    </source>
</evidence>
<protein>
    <recommendedName>
        <fullName evidence="3">Heavy metal transporter</fullName>
    </recommendedName>
</protein>
<accession>A0A7X6QXJ2</accession>
<evidence type="ECO:0008006" key="3">
    <source>
        <dbReference type="Google" id="ProtNLM"/>
    </source>
</evidence>
<dbReference type="EMBL" id="JAAXOX010000001">
    <property type="protein sequence ID" value="NKY21130.1"/>
    <property type="molecule type" value="Genomic_DNA"/>
</dbReference>
<sequence>MVLLAGVVAGVVWLVRLPSSQPAASNRCSAEAEGTVWELSAAQADNAALISVTAMHRGMPARAATIGLATALQESKLINIDYGDRDSVGLFQQRPSQGWGTVEQIMDPVYSTGKFYDGLDGIAGYTEMPVTEAAQAVQRSAFPEAYAQHEPRARSWASALTGWSPSALSCDLPAPTVDGSIDDFGARVARDFAGSVVASTDATGDGTRVLLTTDALAHAAGAEADRAGWAAAQWAVAVAAGQQITAVQVGDSTWDRGTGEWTTGEGPDALPAGTVAVTLADQRSATST</sequence>
<reference evidence="1 2" key="1">
    <citation type="submission" date="2020-04" db="EMBL/GenBank/DDBJ databases">
        <title>MicrobeNet Type strains.</title>
        <authorList>
            <person name="Nicholson A.C."/>
        </authorList>
    </citation>
    <scope>NUCLEOTIDE SEQUENCE [LARGE SCALE GENOMIC DNA]</scope>
    <source>
        <strain evidence="1 2">ATCC BAA-788</strain>
    </source>
</reference>
<name>A0A7X6QXJ2_9CELL</name>
<proteinExistence type="predicted"/>
<organism evidence="1 2">
    <name type="scientific">Cellulomonas denverensis</name>
    <dbReference type="NCBI Taxonomy" id="264297"/>
    <lineage>
        <taxon>Bacteria</taxon>
        <taxon>Bacillati</taxon>
        <taxon>Actinomycetota</taxon>
        <taxon>Actinomycetes</taxon>
        <taxon>Micrococcales</taxon>
        <taxon>Cellulomonadaceae</taxon>
        <taxon>Cellulomonas</taxon>
    </lineage>
</organism>
<dbReference type="Proteomes" id="UP000581206">
    <property type="component" value="Unassembled WGS sequence"/>
</dbReference>
<keyword evidence="2" id="KW-1185">Reference proteome</keyword>
<comment type="caution">
    <text evidence="1">The sequence shown here is derived from an EMBL/GenBank/DDBJ whole genome shotgun (WGS) entry which is preliminary data.</text>
</comment>
<gene>
    <name evidence="1" type="ORF">HGA03_00440</name>
</gene>
<dbReference type="AlphaFoldDB" id="A0A7X6QXJ2"/>
<evidence type="ECO:0000313" key="2">
    <source>
        <dbReference type="Proteomes" id="UP000581206"/>
    </source>
</evidence>